<accession>A0A2G5PE64</accession>
<feature type="region of interest" description="Disordered" evidence="1">
    <location>
        <begin position="148"/>
        <end position="171"/>
    </location>
</feature>
<dbReference type="EMBL" id="PDCN02000004">
    <property type="protein sequence ID" value="PIB76618.1"/>
    <property type="molecule type" value="Genomic_DNA"/>
</dbReference>
<keyword evidence="4" id="KW-1185">Reference proteome</keyword>
<comment type="caution">
    <text evidence="3">The sequence shown here is derived from an EMBL/GenBank/DDBJ whole genome shotgun (WGS) entry which is preliminary data.</text>
</comment>
<reference evidence="3 4" key="1">
    <citation type="journal article" date="2017" name="Infect. Genet. Evol.">
        <title>The new phylogeny of the genus Mycobacterium: The old and the news.</title>
        <authorList>
            <person name="Tortoli E."/>
            <person name="Fedrizzi T."/>
            <person name="Meehan C.J."/>
            <person name="Trovato A."/>
            <person name="Grottola A."/>
            <person name="Giacobazzi E."/>
            <person name="Serpini G.F."/>
            <person name="Tagliazucchi S."/>
            <person name="Fabio A."/>
            <person name="Bettua C."/>
            <person name="Bertorelli R."/>
            <person name="Frascaro F."/>
            <person name="De Sanctis V."/>
            <person name="Pecorari M."/>
            <person name="Jousson O."/>
            <person name="Segata N."/>
            <person name="Cirillo D.M."/>
        </authorList>
    </citation>
    <scope>NUCLEOTIDE SEQUENCE [LARGE SCALE GENOMIC DNA]</scope>
    <source>
        <strain evidence="3 4">CIP1034565</strain>
    </source>
</reference>
<feature type="region of interest" description="Disordered" evidence="1">
    <location>
        <begin position="1"/>
        <end position="24"/>
    </location>
</feature>
<feature type="domain" description="PknH-like extracellular" evidence="2">
    <location>
        <begin position="96"/>
        <end position="274"/>
    </location>
</feature>
<evidence type="ECO:0000313" key="3">
    <source>
        <dbReference type="EMBL" id="PIB76618.1"/>
    </source>
</evidence>
<dbReference type="Gene3D" id="3.40.1000.70">
    <property type="entry name" value="PknH-like extracellular domain"/>
    <property type="match status" value="1"/>
</dbReference>
<dbReference type="InterPro" id="IPR026954">
    <property type="entry name" value="PknH-like_Extracell"/>
</dbReference>
<evidence type="ECO:0000259" key="2">
    <source>
        <dbReference type="Pfam" id="PF14032"/>
    </source>
</evidence>
<dbReference type="Pfam" id="PF14032">
    <property type="entry name" value="PknH_C"/>
    <property type="match status" value="1"/>
</dbReference>
<proteinExistence type="predicted"/>
<sequence>MPTPPRPVPNSSRTPRFCGRSPITGTEAARPLVQTHPESQTHRPAVIAQQFAQGGSVARPYDRAVPSTRAALLGCLLAVCLGCRAPVSEQVAELWPLDLEQVRTLSGADWIERDFDISAPAEDDGDQYGPCQALSEVRSVYGDDWRSFRAVGDSGQEPTPPPTTQPPEPGRVQMPVIAKVAMVVLANQSVASYSDADRAREVFDRRVESLRECAASDQPGFSGAVTESDAQTVVYTSSVSAAVFTVRATDLVSAWVMARPDNESVATRIVAAILGEDD</sequence>
<name>A0A2G5PE64_9MYCO</name>
<evidence type="ECO:0000256" key="1">
    <source>
        <dbReference type="SAM" id="MobiDB-lite"/>
    </source>
</evidence>
<gene>
    <name evidence="3" type="ORF">CQY22_005615</name>
</gene>
<evidence type="ECO:0000313" key="4">
    <source>
        <dbReference type="Proteomes" id="UP000230551"/>
    </source>
</evidence>
<dbReference type="AlphaFoldDB" id="A0A2G5PE64"/>
<protein>
    <submittedName>
        <fullName evidence="3">Sensor domain-containing protein</fullName>
    </submittedName>
</protein>
<feature type="compositionally biased region" description="Pro residues" evidence="1">
    <location>
        <begin position="158"/>
        <end position="169"/>
    </location>
</feature>
<organism evidence="3 4">
    <name type="scientific">Mycolicibacterium brumae</name>
    <dbReference type="NCBI Taxonomy" id="85968"/>
    <lineage>
        <taxon>Bacteria</taxon>
        <taxon>Bacillati</taxon>
        <taxon>Actinomycetota</taxon>
        <taxon>Actinomycetes</taxon>
        <taxon>Mycobacteriales</taxon>
        <taxon>Mycobacteriaceae</taxon>
        <taxon>Mycolicibacterium</taxon>
    </lineage>
</organism>
<dbReference type="STRING" id="85968.GCA_900073015_03241"/>
<dbReference type="Proteomes" id="UP000230551">
    <property type="component" value="Unassembled WGS sequence"/>
</dbReference>
<dbReference type="InterPro" id="IPR038232">
    <property type="entry name" value="PknH-like_Extracell_sf"/>
</dbReference>